<sequence>MLHYKRLQRNGNLRCNLPLSSSSVLQDHMSNIMNMLQRMTAPMPTLEILPTTETPLATEIPPTVEISPSETMQTQEMTSTSCYIIVANWETLLNENVDEAIA</sequence>
<keyword evidence="2" id="KW-1185">Reference proteome</keyword>
<reference evidence="2" key="1">
    <citation type="submission" date="2024-07" db="EMBL/GenBank/DDBJ databases">
        <title>Two chromosome-level genome assemblies of Korean endemic species Abeliophyllum distichum and Forsythia ovata (Oleaceae).</title>
        <authorList>
            <person name="Jang H."/>
        </authorList>
    </citation>
    <scope>NUCLEOTIDE SEQUENCE [LARGE SCALE GENOMIC DNA]</scope>
</reference>
<dbReference type="Proteomes" id="UP001604277">
    <property type="component" value="Unassembled WGS sequence"/>
</dbReference>
<dbReference type="AlphaFoldDB" id="A0ABD1WC63"/>
<comment type="caution">
    <text evidence="1">The sequence shown here is derived from an EMBL/GenBank/DDBJ whole genome shotgun (WGS) entry which is preliminary data.</text>
</comment>
<evidence type="ECO:0000313" key="1">
    <source>
        <dbReference type="EMBL" id="KAL2547259.1"/>
    </source>
</evidence>
<proteinExistence type="predicted"/>
<dbReference type="EMBL" id="JBFOLJ010000004">
    <property type="protein sequence ID" value="KAL2547259.1"/>
    <property type="molecule type" value="Genomic_DNA"/>
</dbReference>
<accession>A0ABD1WC63</accession>
<name>A0ABD1WC63_9LAMI</name>
<evidence type="ECO:0000313" key="2">
    <source>
        <dbReference type="Proteomes" id="UP001604277"/>
    </source>
</evidence>
<organism evidence="1 2">
    <name type="scientific">Forsythia ovata</name>
    <dbReference type="NCBI Taxonomy" id="205694"/>
    <lineage>
        <taxon>Eukaryota</taxon>
        <taxon>Viridiplantae</taxon>
        <taxon>Streptophyta</taxon>
        <taxon>Embryophyta</taxon>
        <taxon>Tracheophyta</taxon>
        <taxon>Spermatophyta</taxon>
        <taxon>Magnoliopsida</taxon>
        <taxon>eudicotyledons</taxon>
        <taxon>Gunneridae</taxon>
        <taxon>Pentapetalae</taxon>
        <taxon>asterids</taxon>
        <taxon>lamiids</taxon>
        <taxon>Lamiales</taxon>
        <taxon>Oleaceae</taxon>
        <taxon>Forsythieae</taxon>
        <taxon>Forsythia</taxon>
    </lineage>
</organism>
<protein>
    <submittedName>
        <fullName evidence="1">Uncharacterized protein</fullName>
    </submittedName>
</protein>
<gene>
    <name evidence="1" type="ORF">Fot_16492</name>
</gene>